<organism evidence="2 3">
    <name type="scientific">Cinchona calisaya</name>
    <dbReference type="NCBI Taxonomy" id="153742"/>
    <lineage>
        <taxon>Eukaryota</taxon>
        <taxon>Viridiplantae</taxon>
        <taxon>Streptophyta</taxon>
        <taxon>Embryophyta</taxon>
        <taxon>Tracheophyta</taxon>
        <taxon>Spermatophyta</taxon>
        <taxon>Magnoliopsida</taxon>
        <taxon>eudicotyledons</taxon>
        <taxon>Gunneridae</taxon>
        <taxon>Pentapetalae</taxon>
        <taxon>asterids</taxon>
        <taxon>lamiids</taxon>
        <taxon>Gentianales</taxon>
        <taxon>Rubiaceae</taxon>
        <taxon>Cinchonoideae</taxon>
        <taxon>Cinchoneae</taxon>
        <taxon>Cinchona</taxon>
    </lineage>
</organism>
<dbReference type="Pfam" id="PF01190">
    <property type="entry name" value="Pollen_Ole_e_1"/>
    <property type="match status" value="1"/>
</dbReference>
<reference evidence="2 3" key="1">
    <citation type="submission" date="2024-11" db="EMBL/GenBank/DDBJ databases">
        <title>A near-complete genome assembly of Cinchona calisaya.</title>
        <authorList>
            <person name="Lian D.C."/>
            <person name="Zhao X.W."/>
            <person name="Wei L."/>
        </authorList>
    </citation>
    <scope>NUCLEOTIDE SEQUENCE [LARGE SCALE GENOMIC DNA]</scope>
    <source>
        <tissue evidence="2">Nenye</tissue>
    </source>
</reference>
<feature type="chain" id="PRO_5044887759" description="Pollen Ole e 1 allergen and extensin family protein" evidence="1">
    <location>
        <begin position="22"/>
        <end position="192"/>
    </location>
</feature>
<sequence length="192" mass="21122">MTTTMTTLLIFFLFLETPVMGNPVVELSSREELVNLAGYGEEKLSRVTISGKVLCHANCVDDHHHHHAQPLPAAANPVSGACVMVFCGTRGKSRNSWAQGTTDEYGDFLIDLPSHLHAIPNLEKVCLLKVHIPKNSACRPAFTGKHRGIKLLSVMDGSRVYTANTINLTTKPSKACKNIQRNSKESTKREEN</sequence>
<evidence type="ECO:0000313" key="2">
    <source>
        <dbReference type="EMBL" id="KAL3519265.1"/>
    </source>
</evidence>
<evidence type="ECO:0008006" key="4">
    <source>
        <dbReference type="Google" id="ProtNLM"/>
    </source>
</evidence>
<proteinExistence type="predicted"/>
<keyword evidence="1" id="KW-0732">Signal</keyword>
<dbReference type="EMBL" id="JBJUIK010000008">
    <property type="protein sequence ID" value="KAL3519265.1"/>
    <property type="molecule type" value="Genomic_DNA"/>
</dbReference>
<name>A0ABD2ZLQ2_9GENT</name>
<comment type="caution">
    <text evidence="2">The sequence shown here is derived from an EMBL/GenBank/DDBJ whole genome shotgun (WGS) entry which is preliminary data.</text>
</comment>
<dbReference type="Proteomes" id="UP001630127">
    <property type="component" value="Unassembled WGS sequence"/>
</dbReference>
<evidence type="ECO:0000313" key="3">
    <source>
        <dbReference type="Proteomes" id="UP001630127"/>
    </source>
</evidence>
<evidence type="ECO:0000256" key="1">
    <source>
        <dbReference type="SAM" id="SignalP"/>
    </source>
</evidence>
<keyword evidence="3" id="KW-1185">Reference proteome</keyword>
<dbReference type="PANTHER" id="PTHR47273:SF6">
    <property type="entry name" value="POLLEN OLE E 1 ALLERGEN AND EXTENSIN FAMILY PROTEIN"/>
    <property type="match status" value="1"/>
</dbReference>
<protein>
    <recommendedName>
        <fullName evidence="4">Pollen Ole e 1 allergen and extensin family protein</fullName>
    </recommendedName>
</protein>
<accession>A0ABD2ZLQ2</accession>
<gene>
    <name evidence="2" type="ORF">ACH5RR_017414</name>
</gene>
<feature type="signal peptide" evidence="1">
    <location>
        <begin position="1"/>
        <end position="21"/>
    </location>
</feature>
<dbReference type="PANTHER" id="PTHR47273">
    <property type="entry name" value="EXPRESSED PROTEIN"/>
    <property type="match status" value="1"/>
</dbReference>
<dbReference type="AlphaFoldDB" id="A0ABD2ZLQ2"/>